<organism evidence="2 3">
    <name type="scientific">Xanthocytophaga agilis</name>
    <dbReference type="NCBI Taxonomy" id="3048010"/>
    <lineage>
        <taxon>Bacteria</taxon>
        <taxon>Pseudomonadati</taxon>
        <taxon>Bacteroidota</taxon>
        <taxon>Cytophagia</taxon>
        <taxon>Cytophagales</taxon>
        <taxon>Rhodocytophagaceae</taxon>
        <taxon>Xanthocytophaga</taxon>
    </lineage>
</organism>
<dbReference type="EMBL" id="JASJOU010000015">
    <property type="protein sequence ID" value="MDJ1505176.1"/>
    <property type="molecule type" value="Genomic_DNA"/>
</dbReference>
<keyword evidence="1" id="KW-0732">Signal</keyword>
<evidence type="ECO:0000313" key="3">
    <source>
        <dbReference type="Proteomes" id="UP001232063"/>
    </source>
</evidence>
<name>A0AAE3R7N6_9BACT</name>
<evidence type="ECO:0000256" key="1">
    <source>
        <dbReference type="SAM" id="SignalP"/>
    </source>
</evidence>
<dbReference type="AlphaFoldDB" id="A0AAE3R7N6"/>
<proteinExistence type="predicted"/>
<sequence>MKKIFSLLFVNFITLSVIAQSDENIIRAALESDSIKSLLIRYGREATIDQLMVFAQKFYKPQTDAWYTSEDIDSLSRQEKSYPPISEPYTSLKLKAYFWIWLIITNNDSQLIKSKWHRGFVGYLVSNDSADKYGIYDLDAIYNRSGRHFGVDDTLRIVRFESYTMRYDRTEEKMNEIDKLYSEWIDKFRKEGLSKILKKKQYPLQGSSYKWKIAILKTRIFTRR</sequence>
<feature type="signal peptide" evidence="1">
    <location>
        <begin position="1"/>
        <end position="19"/>
    </location>
</feature>
<evidence type="ECO:0000313" key="2">
    <source>
        <dbReference type="EMBL" id="MDJ1505176.1"/>
    </source>
</evidence>
<dbReference type="RefSeq" id="WP_314517006.1">
    <property type="nucleotide sequence ID" value="NZ_JASJOU010000015.1"/>
</dbReference>
<keyword evidence="3" id="KW-1185">Reference proteome</keyword>
<dbReference type="Proteomes" id="UP001232063">
    <property type="component" value="Unassembled WGS sequence"/>
</dbReference>
<protein>
    <submittedName>
        <fullName evidence="2">Uncharacterized protein</fullName>
    </submittedName>
</protein>
<feature type="chain" id="PRO_5042041840" evidence="1">
    <location>
        <begin position="20"/>
        <end position="224"/>
    </location>
</feature>
<reference evidence="2" key="1">
    <citation type="submission" date="2023-05" db="EMBL/GenBank/DDBJ databases">
        <authorList>
            <person name="Zhang X."/>
        </authorList>
    </citation>
    <scope>NUCLEOTIDE SEQUENCE</scope>
    <source>
        <strain evidence="2">BD1B2-1</strain>
    </source>
</reference>
<gene>
    <name evidence="2" type="ORF">QNI22_31255</name>
</gene>
<accession>A0AAE3R7N6</accession>
<comment type="caution">
    <text evidence="2">The sequence shown here is derived from an EMBL/GenBank/DDBJ whole genome shotgun (WGS) entry which is preliminary data.</text>
</comment>